<dbReference type="EMBL" id="BARV01014936">
    <property type="protein sequence ID" value="GAI24946.1"/>
    <property type="molecule type" value="Genomic_DNA"/>
</dbReference>
<proteinExistence type="predicted"/>
<feature type="coiled-coil region" evidence="1">
    <location>
        <begin position="70"/>
        <end position="97"/>
    </location>
</feature>
<keyword evidence="1" id="KW-0175">Coiled coil</keyword>
<accession>X1N3V9</accession>
<feature type="non-terminal residue" evidence="2">
    <location>
        <position position="1"/>
    </location>
</feature>
<sequence length="99" mass="11269">SKGYDEGIKEGKERLKYSIDSKADQIKTLKNTIKEFEKSSGVDIDDWRHKPEKIGDAVRVVLNGSYIKELEGLEGLLRHANNCVESIEKEIQKHKDLKG</sequence>
<reference evidence="2" key="1">
    <citation type="journal article" date="2014" name="Front. Microbiol.">
        <title>High frequency of phylogenetically diverse reductive dehalogenase-homologous genes in deep subseafloor sedimentary metagenomes.</title>
        <authorList>
            <person name="Kawai M."/>
            <person name="Futagami T."/>
            <person name="Toyoda A."/>
            <person name="Takaki Y."/>
            <person name="Nishi S."/>
            <person name="Hori S."/>
            <person name="Arai W."/>
            <person name="Tsubouchi T."/>
            <person name="Morono Y."/>
            <person name="Uchiyama I."/>
            <person name="Ito T."/>
            <person name="Fujiyama A."/>
            <person name="Inagaki F."/>
            <person name="Takami H."/>
        </authorList>
    </citation>
    <scope>NUCLEOTIDE SEQUENCE</scope>
    <source>
        <strain evidence="2">Expedition CK06-06</strain>
    </source>
</reference>
<name>X1N3V9_9ZZZZ</name>
<gene>
    <name evidence="2" type="ORF">S06H3_25901</name>
</gene>
<evidence type="ECO:0000256" key="1">
    <source>
        <dbReference type="SAM" id="Coils"/>
    </source>
</evidence>
<organism evidence="2">
    <name type="scientific">marine sediment metagenome</name>
    <dbReference type="NCBI Taxonomy" id="412755"/>
    <lineage>
        <taxon>unclassified sequences</taxon>
        <taxon>metagenomes</taxon>
        <taxon>ecological metagenomes</taxon>
    </lineage>
</organism>
<evidence type="ECO:0000313" key="2">
    <source>
        <dbReference type="EMBL" id="GAI24946.1"/>
    </source>
</evidence>
<dbReference type="AlphaFoldDB" id="X1N3V9"/>
<comment type="caution">
    <text evidence="2">The sequence shown here is derived from an EMBL/GenBank/DDBJ whole genome shotgun (WGS) entry which is preliminary data.</text>
</comment>
<protein>
    <submittedName>
        <fullName evidence="2">Uncharacterized protein</fullName>
    </submittedName>
</protein>